<keyword evidence="15 18" id="KW-0057">Aromatic amino acid biosynthesis</keyword>
<keyword evidence="22" id="KW-1185">Reference proteome</keyword>
<dbReference type="InterPro" id="IPR016037">
    <property type="entry name" value="DHQ_synth_AroB"/>
</dbReference>
<evidence type="ECO:0000259" key="20">
    <source>
        <dbReference type="Pfam" id="PF24621"/>
    </source>
</evidence>
<reference evidence="22" key="1">
    <citation type="journal article" date="2019" name="Int. J. Syst. Evol. Microbiol.">
        <title>The Global Catalogue of Microorganisms (GCM) 10K type strain sequencing project: providing services to taxonomists for standard genome sequencing and annotation.</title>
        <authorList>
            <consortium name="The Broad Institute Genomics Platform"/>
            <consortium name="The Broad Institute Genome Sequencing Center for Infectious Disease"/>
            <person name="Wu L."/>
            <person name="Ma J."/>
        </authorList>
    </citation>
    <scope>NUCLEOTIDE SEQUENCE [LARGE SCALE GENOMIC DNA]</scope>
    <source>
        <strain evidence="22">KCTC 22245</strain>
    </source>
</reference>
<feature type="binding site" evidence="18">
    <location>
        <begin position="101"/>
        <end position="105"/>
    </location>
    <ligand>
        <name>NAD(+)</name>
        <dbReference type="ChEBI" id="CHEBI:57540"/>
    </ligand>
</feature>
<protein>
    <recommendedName>
        <fullName evidence="8 18">3-dehydroquinate synthase</fullName>
        <shortName evidence="18">DHQS</shortName>
        <ecNumber evidence="7 18">4.2.3.4</ecNumber>
    </recommendedName>
</protein>
<feature type="binding site" evidence="18">
    <location>
        <position position="147"/>
    </location>
    <ligand>
        <name>NAD(+)</name>
        <dbReference type="ChEBI" id="CHEBI:57540"/>
    </ligand>
</feature>
<dbReference type="Gene3D" id="1.20.1090.10">
    <property type="entry name" value="Dehydroquinate synthase-like - alpha domain"/>
    <property type="match status" value="1"/>
</dbReference>
<evidence type="ECO:0000256" key="18">
    <source>
        <dbReference type="HAMAP-Rule" id="MF_00110"/>
    </source>
</evidence>
<feature type="domain" description="3-dehydroquinate synthase N-terminal" evidence="19">
    <location>
        <begin position="63"/>
        <end position="174"/>
    </location>
</feature>
<dbReference type="Pfam" id="PF01761">
    <property type="entry name" value="DHQ_synthase"/>
    <property type="match status" value="1"/>
</dbReference>
<evidence type="ECO:0000256" key="2">
    <source>
        <dbReference type="ARBA" id="ARBA00001911"/>
    </source>
</evidence>
<evidence type="ECO:0000256" key="5">
    <source>
        <dbReference type="ARBA" id="ARBA00004661"/>
    </source>
</evidence>
<dbReference type="InterPro" id="IPR056179">
    <property type="entry name" value="DHQS_C"/>
</dbReference>
<dbReference type="GO" id="GO:0003856">
    <property type="term" value="F:3-dehydroquinate synthase activity"/>
    <property type="evidence" value="ECO:0007669"/>
    <property type="project" value="UniProtKB-EC"/>
</dbReference>
<dbReference type="SUPFAM" id="SSF56796">
    <property type="entry name" value="Dehydroquinate synthase-like"/>
    <property type="match status" value="1"/>
</dbReference>
<comment type="function">
    <text evidence="3 18">Catalyzes the conversion of 3-deoxy-D-arabino-heptulosonate 7-phosphate (DAHP) to dehydroquinate (DHQ).</text>
</comment>
<dbReference type="CDD" id="cd08195">
    <property type="entry name" value="DHQS"/>
    <property type="match status" value="1"/>
</dbReference>
<evidence type="ECO:0000256" key="8">
    <source>
        <dbReference type="ARBA" id="ARBA00017684"/>
    </source>
</evidence>
<evidence type="ECO:0000256" key="4">
    <source>
        <dbReference type="ARBA" id="ARBA00004496"/>
    </source>
</evidence>
<dbReference type="PANTHER" id="PTHR43622">
    <property type="entry name" value="3-DEHYDROQUINATE SYNTHASE"/>
    <property type="match status" value="1"/>
</dbReference>
<dbReference type="EC" id="4.2.3.4" evidence="7 18"/>
<dbReference type="Pfam" id="PF24621">
    <property type="entry name" value="DHQS_C"/>
    <property type="match status" value="1"/>
</dbReference>
<evidence type="ECO:0000256" key="3">
    <source>
        <dbReference type="ARBA" id="ARBA00003485"/>
    </source>
</evidence>
<evidence type="ECO:0000256" key="11">
    <source>
        <dbReference type="ARBA" id="ARBA00022723"/>
    </source>
</evidence>
<keyword evidence="10 18" id="KW-0028">Amino-acid biosynthesis</keyword>
<evidence type="ECO:0000256" key="1">
    <source>
        <dbReference type="ARBA" id="ARBA00001393"/>
    </source>
</evidence>
<dbReference type="PIRSF" id="PIRSF001455">
    <property type="entry name" value="DHQ_synth"/>
    <property type="match status" value="1"/>
</dbReference>
<evidence type="ECO:0000256" key="14">
    <source>
        <dbReference type="ARBA" id="ARBA00023027"/>
    </source>
</evidence>
<feature type="domain" description="3-dehydroquinate synthase C-terminal" evidence="20">
    <location>
        <begin position="177"/>
        <end position="326"/>
    </location>
</feature>
<proteinExistence type="inferred from homology"/>
<comment type="subcellular location">
    <subcellularLocation>
        <location evidence="4 18">Cytoplasm</location>
    </subcellularLocation>
</comment>
<keyword evidence="9 18" id="KW-0963">Cytoplasm</keyword>
<dbReference type="InterPro" id="IPR030963">
    <property type="entry name" value="DHQ_synth_fam"/>
</dbReference>
<keyword evidence="13 18" id="KW-0862">Zinc</keyword>
<evidence type="ECO:0000256" key="17">
    <source>
        <dbReference type="ARBA" id="ARBA00023285"/>
    </source>
</evidence>
<keyword evidence="11 18" id="KW-0479">Metal-binding</keyword>
<feature type="binding site" evidence="18">
    <location>
        <position position="243"/>
    </location>
    <ligand>
        <name>Zn(2+)</name>
        <dbReference type="ChEBI" id="CHEBI:29105"/>
    </ligand>
</feature>
<evidence type="ECO:0000256" key="16">
    <source>
        <dbReference type="ARBA" id="ARBA00023239"/>
    </source>
</evidence>
<evidence type="ECO:0000256" key="10">
    <source>
        <dbReference type="ARBA" id="ARBA00022605"/>
    </source>
</evidence>
<dbReference type="Proteomes" id="UP001595607">
    <property type="component" value="Unassembled WGS sequence"/>
</dbReference>
<keyword evidence="17 18" id="KW-0170">Cobalt</keyword>
<dbReference type="EMBL" id="JBHRVA010000002">
    <property type="protein sequence ID" value="MFC3301494.1"/>
    <property type="molecule type" value="Genomic_DNA"/>
</dbReference>
<evidence type="ECO:0000256" key="15">
    <source>
        <dbReference type="ARBA" id="ARBA00023141"/>
    </source>
</evidence>
<evidence type="ECO:0000256" key="12">
    <source>
        <dbReference type="ARBA" id="ARBA00022741"/>
    </source>
</evidence>
<feature type="binding site" evidence="18">
    <location>
        <begin position="125"/>
        <end position="126"/>
    </location>
    <ligand>
        <name>NAD(+)</name>
        <dbReference type="ChEBI" id="CHEBI:57540"/>
    </ligand>
</feature>
<evidence type="ECO:0000313" key="21">
    <source>
        <dbReference type="EMBL" id="MFC3301494.1"/>
    </source>
</evidence>
<name>A0ABV7M7S0_9PROT</name>
<dbReference type="InterPro" id="IPR030960">
    <property type="entry name" value="DHQS/DOIS_N"/>
</dbReference>
<accession>A0ABV7M7S0</accession>
<comment type="similarity">
    <text evidence="6 18">Belongs to the sugar phosphate cyclases superfamily. Dehydroquinate synthase family.</text>
</comment>
<evidence type="ECO:0000256" key="7">
    <source>
        <dbReference type="ARBA" id="ARBA00013031"/>
    </source>
</evidence>
<comment type="cofactor">
    <cofactor evidence="2 18">
        <name>NAD(+)</name>
        <dbReference type="ChEBI" id="CHEBI:57540"/>
    </cofactor>
</comment>
<evidence type="ECO:0000256" key="6">
    <source>
        <dbReference type="ARBA" id="ARBA00005412"/>
    </source>
</evidence>
<comment type="pathway">
    <text evidence="5 18">Metabolic intermediate biosynthesis; chorismate biosynthesis; chorismate from D-erythrose 4-phosphate and phosphoenolpyruvate: step 2/7.</text>
</comment>
<feature type="binding site" evidence="18">
    <location>
        <position position="261"/>
    </location>
    <ligand>
        <name>Zn(2+)</name>
        <dbReference type="ChEBI" id="CHEBI:29105"/>
    </ligand>
</feature>
<evidence type="ECO:0000256" key="9">
    <source>
        <dbReference type="ARBA" id="ARBA00022490"/>
    </source>
</evidence>
<keyword evidence="14 18" id="KW-0520">NAD</keyword>
<evidence type="ECO:0000259" key="19">
    <source>
        <dbReference type="Pfam" id="PF01761"/>
    </source>
</evidence>
<keyword evidence="12 18" id="KW-0547">Nucleotide-binding</keyword>
<dbReference type="NCBIfam" id="TIGR01357">
    <property type="entry name" value="aroB"/>
    <property type="match status" value="1"/>
</dbReference>
<gene>
    <name evidence="18 21" type="primary">aroB</name>
    <name evidence="21" type="ORF">ACFONP_01960</name>
</gene>
<comment type="catalytic activity">
    <reaction evidence="1 18">
        <text>7-phospho-2-dehydro-3-deoxy-D-arabino-heptonate = 3-dehydroquinate + phosphate</text>
        <dbReference type="Rhea" id="RHEA:21968"/>
        <dbReference type="ChEBI" id="CHEBI:32364"/>
        <dbReference type="ChEBI" id="CHEBI:43474"/>
        <dbReference type="ChEBI" id="CHEBI:58394"/>
        <dbReference type="EC" id="4.2.3.4"/>
    </reaction>
</comment>
<comment type="caution">
    <text evidence="21">The sequence shown here is derived from an EMBL/GenBank/DDBJ whole genome shotgun (WGS) entry which is preliminary data.</text>
</comment>
<organism evidence="21 22">
    <name type="scientific">Parvularcula lutaonensis</name>
    <dbReference type="NCBI Taxonomy" id="491923"/>
    <lineage>
        <taxon>Bacteria</taxon>
        <taxon>Pseudomonadati</taxon>
        <taxon>Pseudomonadota</taxon>
        <taxon>Alphaproteobacteria</taxon>
        <taxon>Parvularculales</taxon>
        <taxon>Parvularculaceae</taxon>
        <taxon>Parvularcula</taxon>
    </lineage>
</organism>
<feature type="binding site" evidence="18">
    <location>
        <position position="138"/>
    </location>
    <ligand>
        <name>NAD(+)</name>
        <dbReference type="ChEBI" id="CHEBI:57540"/>
    </ligand>
</feature>
<dbReference type="Gene3D" id="3.40.50.1970">
    <property type="match status" value="1"/>
</dbReference>
<dbReference type="RefSeq" id="WP_229786058.1">
    <property type="nucleotide sequence ID" value="NZ_BMXU01000001.1"/>
</dbReference>
<evidence type="ECO:0000313" key="22">
    <source>
        <dbReference type="Proteomes" id="UP001595607"/>
    </source>
</evidence>
<dbReference type="PANTHER" id="PTHR43622:SF7">
    <property type="entry name" value="3-DEHYDROQUINATE SYNTHASE, CHLOROPLASTIC"/>
    <property type="match status" value="1"/>
</dbReference>
<feature type="binding site" evidence="18">
    <location>
        <begin position="67"/>
        <end position="72"/>
    </location>
    <ligand>
        <name>NAD(+)</name>
        <dbReference type="ChEBI" id="CHEBI:57540"/>
    </ligand>
</feature>
<keyword evidence="16 18" id="KW-0456">Lyase</keyword>
<feature type="binding site" evidence="18">
    <location>
        <position position="180"/>
    </location>
    <ligand>
        <name>Zn(2+)</name>
        <dbReference type="ChEBI" id="CHEBI:29105"/>
    </ligand>
</feature>
<feature type="binding site" evidence="18">
    <location>
        <begin position="165"/>
        <end position="168"/>
    </location>
    <ligand>
        <name>NAD(+)</name>
        <dbReference type="ChEBI" id="CHEBI:57540"/>
    </ligand>
</feature>
<evidence type="ECO:0000256" key="13">
    <source>
        <dbReference type="ARBA" id="ARBA00022833"/>
    </source>
</evidence>
<sequence>MHTVPVALPGKSYDVVIGRGALGDQAGRIRALTKNPSAIVADEEVWKRHEKALRAVLPDLPVIEVPSGEKSKSWAEFERVSELLLAMGVERGGSVVAFGGGVVGDLAGFCAATLRRGCKLVQVPTTLLSQVDSSVGGKTAINTRAGKNLVGAFHQPSLVVIDTEFLGTLPRRELLAGYAEVVKYGALGDEAFFDWLEQHGGGVLTLDDAPLSEAIAKSCAAKAAIVADDEKEAGKRALLNLGHTFGHAIEAEGKYDGRILHGEGVAIGMAMAARFSVREGLCPPGDADRLERLLRRAGLPTRLADMGSIETTAERLVDHMKQDKKVESGALTLILLRRLGDAFVAKDQDPSRVLDFLAEETHLPAL</sequence>
<comment type="cofactor">
    <cofactor evidence="18">
        <name>Co(2+)</name>
        <dbReference type="ChEBI" id="CHEBI:48828"/>
    </cofactor>
    <cofactor evidence="18">
        <name>Zn(2+)</name>
        <dbReference type="ChEBI" id="CHEBI:29105"/>
    </cofactor>
    <text evidence="18">Binds 1 divalent metal cation per subunit. Can use either Co(2+) or Zn(2+).</text>
</comment>
<dbReference type="InterPro" id="IPR050071">
    <property type="entry name" value="Dehydroquinate_synthase"/>
</dbReference>
<dbReference type="HAMAP" id="MF_00110">
    <property type="entry name" value="DHQ_synthase"/>
    <property type="match status" value="1"/>
</dbReference>